<protein>
    <submittedName>
        <fullName evidence="1">Uncharacterized protein</fullName>
    </submittedName>
</protein>
<sequence>MVQVTNMFNYDNEIGTSQKPPKLLNLADYSNWKDRFDQFVSFTDTSLWIPILEGYTHPTYSWMGKDDVPKPVSALTTEEKLLFDREKKAMASISMSLPKEIYHSFKQFKYSQQLWEALQKRCEGSLDVKKSRKELLKKQFLVFKHFQNESLDNLATRFYHLLSELTSASVVYETEEINDKFLEALPSKFDVYTVLIKENVKYKTMSLEEVLRKIQSHDMNMKKKETNLEHIQDPSMYFAKSVGKSGTGVAFFSGDAQESSNDQCSGVPIYSGHTSHSGFSATTASTSSGSHVNQKVADDYLAMFSSFMASYENFIGGKIHDPEVIEEDFRQIDPVDLEEMNIQWNMAMLMRQAKDFLKRTGRKYIGSNSRSRMGFDKSKVRCYNCQEYGHFAKECVKPKVEFDSQKKQSNFQHNRNQPHGSSGNQNHGSSSNTNHASASSALVAQNDENYDWGIHLEDLVGAVSQDFVTEIHSEKPEESTDDESSSDDSCDGDSVPSVDDEEEREQSIDSDAVTGVAEEEIVLTENASVGEDSENIPIAKVFTADMSDPTKVKDYVCHIFCSNCISVKGKLQKVMDDNTNLICDMKSMHSVNQKLKDNDKLCIDRIESLKRDLNSLGLKYKEQGYHLDMAYAEIEKRNEVVAQKNKEISEKESEVIKLHRKLEQFENLSIVLDYFNANADPTKRVAGIGFIPPPFNANYVIEPEIIHEEEIDPKTVLKVNPVTGEVMVYDSDTEDEVFDDSKVEGIPREVKIEEPKVVKNVTRDNCILTEPDEVKVVPTKLSPILESNGFVAAGFQKVNSSKVPKQTYVPKKPINCSGNSSEAYSSDGSSNSKKTSYFRSYQERRVCFHCNEAGHILINYPYKNMGKMKTVPSQPKVVKILKRNDEGKSSSSLEKNVIGHSFVKSHGFKQQNLLNAKSFVCKKKLEIPKVGISKDSVQEVKLSRPQRRRRNRKLKKILETSESDNNISHNVFQNNKNGSSLKRSDCQTSVPKVNDKIDCKLQEGQPRRTINNTWYVDSGCSRHMTGNVRLLEDVIKIDGGYVAFAGNKGGYITGQGTLKNDKVKFEKVNYVEQLEHNLLSVSQVCDKKFSFHFNDHECYILKPGFVIPDEWILMKAPKRNDTYVLDMSVATTTDSIPTCLLSKASESDSILWHRKLAHINYRKMNYIVRNDLVLGIPKMKFSVPDDCIPCKKGKQRKKSHKSKSTNSIVTPLELLHMDLFGPISIRSIGRKSYCLVVTDDYSRFSWVKFLSSKAETTELCAICSSTKRCR</sequence>
<evidence type="ECO:0000313" key="2">
    <source>
        <dbReference type="Proteomes" id="UP001056120"/>
    </source>
</evidence>
<keyword evidence="2" id="KW-1185">Reference proteome</keyword>
<reference evidence="1 2" key="2">
    <citation type="journal article" date="2022" name="Mol. Ecol. Resour.">
        <title>The genomes of chicory, endive, great burdock and yacon provide insights into Asteraceae paleo-polyploidization history and plant inulin production.</title>
        <authorList>
            <person name="Fan W."/>
            <person name="Wang S."/>
            <person name="Wang H."/>
            <person name="Wang A."/>
            <person name="Jiang F."/>
            <person name="Liu H."/>
            <person name="Zhao H."/>
            <person name="Xu D."/>
            <person name="Zhang Y."/>
        </authorList>
    </citation>
    <scope>NUCLEOTIDE SEQUENCE [LARGE SCALE GENOMIC DNA]</scope>
    <source>
        <strain evidence="2">cv. Yunnan</strain>
        <tissue evidence="1">Leaves</tissue>
    </source>
</reference>
<proteinExistence type="predicted"/>
<accession>A0ACB9JYL4</accession>
<evidence type="ECO:0000313" key="1">
    <source>
        <dbReference type="EMBL" id="KAI3825056.1"/>
    </source>
</evidence>
<dbReference type="EMBL" id="CM042019">
    <property type="protein sequence ID" value="KAI3825056.1"/>
    <property type="molecule type" value="Genomic_DNA"/>
</dbReference>
<name>A0ACB9JYL4_9ASTR</name>
<organism evidence="1 2">
    <name type="scientific">Smallanthus sonchifolius</name>
    <dbReference type="NCBI Taxonomy" id="185202"/>
    <lineage>
        <taxon>Eukaryota</taxon>
        <taxon>Viridiplantae</taxon>
        <taxon>Streptophyta</taxon>
        <taxon>Embryophyta</taxon>
        <taxon>Tracheophyta</taxon>
        <taxon>Spermatophyta</taxon>
        <taxon>Magnoliopsida</taxon>
        <taxon>eudicotyledons</taxon>
        <taxon>Gunneridae</taxon>
        <taxon>Pentapetalae</taxon>
        <taxon>asterids</taxon>
        <taxon>campanulids</taxon>
        <taxon>Asterales</taxon>
        <taxon>Asteraceae</taxon>
        <taxon>Asteroideae</taxon>
        <taxon>Heliantheae alliance</taxon>
        <taxon>Millerieae</taxon>
        <taxon>Smallanthus</taxon>
    </lineage>
</organism>
<gene>
    <name evidence="1" type="ORF">L1987_06532</name>
</gene>
<comment type="caution">
    <text evidence="1">The sequence shown here is derived from an EMBL/GenBank/DDBJ whole genome shotgun (WGS) entry which is preliminary data.</text>
</comment>
<reference evidence="2" key="1">
    <citation type="journal article" date="2022" name="Mol. Ecol. Resour.">
        <title>The genomes of chicory, endive, great burdock and yacon provide insights into Asteraceae palaeo-polyploidization history and plant inulin production.</title>
        <authorList>
            <person name="Fan W."/>
            <person name="Wang S."/>
            <person name="Wang H."/>
            <person name="Wang A."/>
            <person name="Jiang F."/>
            <person name="Liu H."/>
            <person name="Zhao H."/>
            <person name="Xu D."/>
            <person name="Zhang Y."/>
        </authorList>
    </citation>
    <scope>NUCLEOTIDE SEQUENCE [LARGE SCALE GENOMIC DNA]</scope>
    <source>
        <strain evidence="2">cv. Yunnan</strain>
    </source>
</reference>
<dbReference type="Proteomes" id="UP001056120">
    <property type="component" value="Linkage Group LG02"/>
</dbReference>